<keyword evidence="2" id="KW-0812">Transmembrane</keyword>
<feature type="region of interest" description="Disordered" evidence="1">
    <location>
        <begin position="309"/>
        <end position="357"/>
    </location>
</feature>
<feature type="transmembrane region" description="Helical" evidence="2">
    <location>
        <begin position="97"/>
        <end position="118"/>
    </location>
</feature>
<feature type="transmembrane region" description="Helical" evidence="2">
    <location>
        <begin position="33"/>
        <end position="53"/>
    </location>
</feature>
<dbReference type="AlphaFoldDB" id="A0A2H5XF84"/>
<feature type="compositionally biased region" description="Low complexity" evidence="1">
    <location>
        <begin position="324"/>
        <end position="347"/>
    </location>
</feature>
<accession>A0A2H5XF84</accession>
<evidence type="ECO:0000259" key="4">
    <source>
        <dbReference type="Pfam" id="PF08984"/>
    </source>
</evidence>
<organism evidence="5 6">
    <name type="scientific">Candidatus Fervidibacter japonicus</name>
    <dbReference type="NCBI Taxonomy" id="2035412"/>
    <lineage>
        <taxon>Bacteria</taxon>
        <taxon>Candidatus Fervidibacterota</taxon>
        <taxon>Candidatus Fervidibacter</taxon>
    </lineage>
</organism>
<feature type="transmembrane region" description="Helical" evidence="2">
    <location>
        <begin position="168"/>
        <end position="186"/>
    </location>
</feature>
<comment type="caution">
    <text evidence="5">The sequence shown here is derived from an EMBL/GenBank/DDBJ whole genome shotgun (WGS) entry which is preliminary data.</text>
</comment>
<dbReference type="InterPro" id="IPR052339">
    <property type="entry name" value="Fe-S_Maturation_MIP18"/>
</dbReference>
<dbReference type="SUPFAM" id="SSF117916">
    <property type="entry name" value="Fe-S cluster assembly (FSCA) domain-like"/>
    <property type="match status" value="1"/>
</dbReference>
<dbReference type="Gene3D" id="3.30.300.130">
    <property type="entry name" value="Fe-S cluster assembly (FSCA)"/>
    <property type="match status" value="1"/>
</dbReference>
<evidence type="ECO:0000259" key="3">
    <source>
        <dbReference type="Pfam" id="PF01883"/>
    </source>
</evidence>
<feature type="domain" description="MIP18 family-like" evidence="3">
    <location>
        <begin position="363"/>
        <end position="435"/>
    </location>
</feature>
<feature type="transmembrane region" description="Helical" evidence="2">
    <location>
        <begin position="192"/>
        <end position="215"/>
    </location>
</feature>
<dbReference type="Pfam" id="PF01883">
    <property type="entry name" value="FeS_assembly_P"/>
    <property type="match status" value="1"/>
</dbReference>
<evidence type="ECO:0000256" key="1">
    <source>
        <dbReference type="SAM" id="MobiDB-lite"/>
    </source>
</evidence>
<feature type="transmembrane region" description="Helical" evidence="2">
    <location>
        <begin position="138"/>
        <end position="161"/>
    </location>
</feature>
<keyword evidence="2" id="KW-1133">Transmembrane helix</keyword>
<dbReference type="PANTHER" id="PTHR42831:SF1">
    <property type="entry name" value="FE-S PROTEIN MATURATION AUXILIARY FACTOR YITW"/>
    <property type="match status" value="1"/>
</dbReference>
<protein>
    <submittedName>
        <fullName evidence="5">1,2-phenylacetyl-CoA epoxidase, subunit D</fullName>
    </submittedName>
</protein>
<feature type="transmembrane region" description="Helical" evidence="2">
    <location>
        <begin position="59"/>
        <end position="85"/>
    </location>
</feature>
<dbReference type="InterPro" id="IPR002744">
    <property type="entry name" value="MIP18-like"/>
</dbReference>
<dbReference type="InterPro" id="IPR034904">
    <property type="entry name" value="FSCA_dom_sf"/>
</dbReference>
<evidence type="ECO:0000256" key="2">
    <source>
        <dbReference type="SAM" id="Phobius"/>
    </source>
</evidence>
<dbReference type="Gene3D" id="1.10.3910.10">
    <property type="entry name" value="SP0561-like"/>
    <property type="match status" value="1"/>
</dbReference>
<gene>
    <name evidence="5" type="primary">paaD</name>
    <name evidence="5" type="ORF">HRbin17_02374</name>
</gene>
<name>A0A2H5XF84_9BACT</name>
<sequence>MFGFATQLIMGVSLRFLPHAYGFCEPPRWWAKVLLIGSNLATLLMVTAFPLYMPHRHHAWLALYWLGLAVWLVLVVGHIAVMRLLGTAQEHDRALKFLRAAFVWAVVGLVMGVAMPLYHAVTGQSFSHNYMASYRHALLAGFVLLTIVGVSSKVTPILAGVDLQQTNPLWTAFVLLNLGNIARVVGQTLMDLTTAVGALVAASGFVQWAGIALWADDLWHTIATGRRIAKEGASPADELTDITPQTKVAAILERYPQTLEVFLRHGFAPLANPVLRKTMAKVVTVEQACRREGVDIDALLRDLRRAAGLEPEPKAATPPAPLQPAETPANAPTTAPAQTSATPSALADKSATPSPTPVSFTEQLIWGALESCYDPEIPDANIVELGLVYGVRYDAATGVAEITMTLTSPYCPVGDYIVEQVRQSVGSVIGVKEVRINLTFDPPWSLERIKPEVRQRLGLEW</sequence>
<evidence type="ECO:0000313" key="6">
    <source>
        <dbReference type="Proteomes" id="UP000236173"/>
    </source>
</evidence>
<keyword evidence="2" id="KW-0472">Membrane</keyword>
<dbReference type="Proteomes" id="UP000236173">
    <property type="component" value="Unassembled WGS sequence"/>
</dbReference>
<dbReference type="Pfam" id="PF08984">
    <property type="entry name" value="DUF1858"/>
    <property type="match status" value="1"/>
</dbReference>
<feature type="domain" description="DUF1858" evidence="4">
    <location>
        <begin position="242"/>
        <end position="299"/>
    </location>
</feature>
<evidence type="ECO:0000313" key="5">
    <source>
        <dbReference type="EMBL" id="GBC99843.1"/>
    </source>
</evidence>
<reference evidence="6" key="1">
    <citation type="submission" date="2017-09" db="EMBL/GenBank/DDBJ databases">
        <title>Metaegenomics of thermophilic ammonia-oxidizing enrichment culture.</title>
        <authorList>
            <person name="Kato S."/>
            <person name="Suzuki K."/>
        </authorList>
    </citation>
    <scope>NUCLEOTIDE SEQUENCE [LARGE SCALE GENOMIC DNA]</scope>
</reference>
<dbReference type="InterPro" id="IPR038062">
    <property type="entry name" value="ScdA-like_N_sf"/>
</dbReference>
<dbReference type="InterPro" id="IPR015077">
    <property type="entry name" value="DUF1858"/>
</dbReference>
<proteinExistence type="predicted"/>
<dbReference type="EMBL" id="BEHT01000040">
    <property type="protein sequence ID" value="GBC99843.1"/>
    <property type="molecule type" value="Genomic_DNA"/>
</dbReference>
<dbReference type="PANTHER" id="PTHR42831">
    <property type="entry name" value="FE-S PROTEIN MATURATION AUXILIARY FACTOR YITW"/>
    <property type="match status" value="1"/>
</dbReference>
<dbReference type="SUPFAM" id="SSF140683">
    <property type="entry name" value="SP0561-like"/>
    <property type="match status" value="1"/>
</dbReference>